<dbReference type="InterPro" id="IPR008333">
    <property type="entry name" value="Cbr1-like_FAD-bd_dom"/>
</dbReference>
<evidence type="ECO:0000259" key="10">
    <source>
        <dbReference type="PROSITE" id="PS51384"/>
    </source>
</evidence>
<gene>
    <name evidence="11" type="primary">paaE</name>
    <name evidence="11" type="ORF">GCM10008088_22520</name>
</gene>
<dbReference type="InterPro" id="IPR001433">
    <property type="entry name" value="OxRdtase_FAD/NAD-bd"/>
</dbReference>
<dbReference type="GeneID" id="94369915"/>
<name>A0ABQ3BXC6_9FLAO</name>
<dbReference type="InterPro" id="IPR036010">
    <property type="entry name" value="2Fe-2S_ferredoxin-like_sf"/>
</dbReference>
<keyword evidence="3" id="KW-0001">2Fe-2S</keyword>
<dbReference type="SUPFAM" id="SSF54292">
    <property type="entry name" value="2Fe-2S ferredoxin-like"/>
    <property type="match status" value="1"/>
</dbReference>
<evidence type="ECO:0000256" key="6">
    <source>
        <dbReference type="ARBA" id="ARBA00023002"/>
    </source>
</evidence>
<accession>A0ABQ3BXC6</accession>
<evidence type="ECO:0000259" key="9">
    <source>
        <dbReference type="PROSITE" id="PS51085"/>
    </source>
</evidence>
<comment type="cofactor">
    <cofactor evidence="1">
        <name>FAD</name>
        <dbReference type="ChEBI" id="CHEBI:57692"/>
    </cofactor>
</comment>
<dbReference type="SUPFAM" id="SSF52343">
    <property type="entry name" value="Ferredoxin reductase-like, C-terminal NADP-linked domain"/>
    <property type="match status" value="1"/>
</dbReference>
<evidence type="ECO:0000256" key="4">
    <source>
        <dbReference type="ARBA" id="ARBA00022723"/>
    </source>
</evidence>
<evidence type="ECO:0000256" key="3">
    <source>
        <dbReference type="ARBA" id="ARBA00022714"/>
    </source>
</evidence>
<feature type="domain" description="FAD-binding FR-type" evidence="10">
    <location>
        <begin position="2"/>
        <end position="106"/>
    </location>
</feature>
<dbReference type="Gene3D" id="3.40.50.80">
    <property type="entry name" value="Nucleotide-binding domain of ferredoxin-NADP reductase (FNR) module"/>
    <property type="match status" value="1"/>
</dbReference>
<dbReference type="PANTHER" id="PTHR47354:SF8">
    <property type="entry name" value="1,2-PHENYLACETYL-COA EPOXIDASE, SUBUNIT E"/>
    <property type="match status" value="1"/>
</dbReference>
<keyword evidence="5" id="KW-0274">FAD</keyword>
<keyword evidence="7" id="KW-0408">Iron</keyword>
<comment type="caution">
    <text evidence="11">The sequence shown here is derived from an EMBL/GenBank/DDBJ whole genome shotgun (WGS) entry which is preliminary data.</text>
</comment>
<sequence>MKNFHSLTIKEVVRETPKSVSIVFNVPEDLKDTFKFTAGQYITIKKEIDGEELRRSYSICSTPNSGELKVSVKEVADGRFSSYANNELKAGDSLEVYLPEGKFTFTPSADAGHRTYAAFAAGSGITPVMSIIKTALTEEEHSKFVLVYGNRTPEETIFFKELLELQASYPDRFFVEFVYSRTQNENSFFGRIERSTVNFVMKNKFKGHNFSDVYLCGPEEMIDLVSEVLQENNLPKENIHFELFSSSEEGEVETVLEGKTQITVMVDDEETTFVMDQKTRILDAVLNQDLDAPYSCQGGICSSCIARITEGKAEMAKNQILTDDEVEEGLTLTCQAHPTTPTIRIDYDDV</sequence>
<dbReference type="Gene3D" id="3.10.20.30">
    <property type="match status" value="1"/>
</dbReference>
<dbReference type="PROSITE" id="PS00197">
    <property type="entry name" value="2FE2S_FER_1"/>
    <property type="match status" value="1"/>
</dbReference>
<evidence type="ECO:0000313" key="11">
    <source>
        <dbReference type="EMBL" id="GGZ60478.1"/>
    </source>
</evidence>
<feature type="domain" description="2Fe-2S ferredoxin-type" evidence="9">
    <location>
        <begin position="260"/>
        <end position="350"/>
    </location>
</feature>
<dbReference type="PANTHER" id="PTHR47354">
    <property type="entry name" value="NADH OXIDOREDUCTASE HCR"/>
    <property type="match status" value="1"/>
</dbReference>
<dbReference type="Pfam" id="PF00970">
    <property type="entry name" value="FAD_binding_6"/>
    <property type="match status" value="1"/>
</dbReference>
<keyword evidence="8" id="KW-0411">Iron-sulfur</keyword>
<evidence type="ECO:0000256" key="5">
    <source>
        <dbReference type="ARBA" id="ARBA00022827"/>
    </source>
</evidence>
<dbReference type="Pfam" id="PF00175">
    <property type="entry name" value="NAD_binding_1"/>
    <property type="match status" value="1"/>
</dbReference>
<dbReference type="PROSITE" id="PS51085">
    <property type="entry name" value="2FE2S_FER_2"/>
    <property type="match status" value="1"/>
</dbReference>
<proteinExistence type="predicted"/>
<dbReference type="Proteomes" id="UP000615593">
    <property type="component" value="Unassembled WGS sequence"/>
</dbReference>
<dbReference type="SUPFAM" id="SSF63380">
    <property type="entry name" value="Riboflavin synthase domain-like"/>
    <property type="match status" value="1"/>
</dbReference>
<organism evidence="11 12">
    <name type="scientific">Mesonia mobilis</name>
    <dbReference type="NCBI Taxonomy" id="369791"/>
    <lineage>
        <taxon>Bacteria</taxon>
        <taxon>Pseudomonadati</taxon>
        <taxon>Bacteroidota</taxon>
        <taxon>Flavobacteriia</taxon>
        <taxon>Flavobacteriales</taxon>
        <taxon>Flavobacteriaceae</taxon>
        <taxon>Mesonia</taxon>
    </lineage>
</organism>
<evidence type="ECO:0000256" key="2">
    <source>
        <dbReference type="ARBA" id="ARBA00022630"/>
    </source>
</evidence>
<keyword evidence="6" id="KW-0560">Oxidoreductase</keyword>
<reference evidence="12" key="1">
    <citation type="journal article" date="2019" name="Int. J. Syst. Evol. Microbiol.">
        <title>The Global Catalogue of Microorganisms (GCM) 10K type strain sequencing project: providing services to taxonomists for standard genome sequencing and annotation.</title>
        <authorList>
            <consortium name="The Broad Institute Genomics Platform"/>
            <consortium name="The Broad Institute Genome Sequencing Center for Infectious Disease"/>
            <person name="Wu L."/>
            <person name="Ma J."/>
        </authorList>
    </citation>
    <scope>NUCLEOTIDE SEQUENCE [LARGE SCALE GENOMIC DNA]</scope>
    <source>
        <strain evidence="12">KCTC 12708</strain>
    </source>
</reference>
<dbReference type="CDD" id="cd06214">
    <property type="entry name" value="PA_degradation_oxidoreductase_like"/>
    <property type="match status" value="1"/>
</dbReference>
<dbReference type="InterPro" id="IPR050415">
    <property type="entry name" value="MRET"/>
</dbReference>
<dbReference type="InterPro" id="IPR017927">
    <property type="entry name" value="FAD-bd_FR_type"/>
</dbReference>
<dbReference type="EMBL" id="BMWY01000006">
    <property type="protein sequence ID" value="GGZ60478.1"/>
    <property type="molecule type" value="Genomic_DNA"/>
</dbReference>
<evidence type="ECO:0000256" key="8">
    <source>
        <dbReference type="ARBA" id="ARBA00023014"/>
    </source>
</evidence>
<keyword evidence="2" id="KW-0285">Flavoprotein</keyword>
<dbReference type="CDD" id="cd00207">
    <property type="entry name" value="fer2"/>
    <property type="match status" value="1"/>
</dbReference>
<evidence type="ECO:0000313" key="12">
    <source>
        <dbReference type="Proteomes" id="UP000615593"/>
    </source>
</evidence>
<dbReference type="InterPro" id="IPR017938">
    <property type="entry name" value="Riboflavin_synthase-like_b-brl"/>
</dbReference>
<dbReference type="PROSITE" id="PS51384">
    <property type="entry name" value="FAD_FR"/>
    <property type="match status" value="1"/>
</dbReference>
<dbReference type="InterPro" id="IPR001041">
    <property type="entry name" value="2Fe-2S_ferredoxin-type"/>
</dbReference>
<dbReference type="InterPro" id="IPR006058">
    <property type="entry name" value="2Fe2S_fd_BS"/>
</dbReference>
<evidence type="ECO:0000256" key="1">
    <source>
        <dbReference type="ARBA" id="ARBA00001974"/>
    </source>
</evidence>
<dbReference type="RefSeq" id="WP_027885207.1">
    <property type="nucleotide sequence ID" value="NZ_BMWY01000006.1"/>
</dbReference>
<evidence type="ECO:0000256" key="7">
    <source>
        <dbReference type="ARBA" id="ARBA00023004"/>
    </source>
</evidence>
<dbReference type="Pfam" id="PF00111">
    <property type="entry name" value="Fer2"/>
    <property type="match status" value="1"/>
</dbReference>
<dbReference type="InterPro" id="IPR039261">
    <property type="entry name" value="FNR_nucleotide-bd"/>
</dbReference>
<dbReference type="PRINTS" id="PR00406">
    <property type="entry name" value="CYTB5RDTASE"/>
</dbReference>
<keyword evidence="12" id="KW-1185">Reference proteome</keyword>
<dbReference type="InterPro" id="IPR012675">
    <property type="entry name" value="Beta-grasp_dom_sf"/>
</dbReference>
<dbReference type="Gene3D" id="2.40.30.10">
    <property type="entry name" value="Translation factors"/>
    <property type="match status" value="1"/>
</dbReference>
<protein>
    <submittedName>
        <fullName evidence="11">Flavodoxin reductase</fullName>
    </submittedName>
</protein>
<keyword evidence="4" id="KW-0479">Metal-binding</keyword>